<dbReference type="Pfam" id="PF21332">
    <property type="entry name" value="AmiR_N"/>
    <property type="match status" value="1"/>
</dbReference>
<dbReference type="EMBL" id="JAWXXP010000001">
    <property type="protein sequence ID" value="MDX5990499.1"/>
    <property type="molecule type" value="Genomic_DNA"/>
</dbReference>
<dbReference type="Proteomes" id="UP000182413">
    <property type="component" value="Unassembled WGS sequence"/>
</dbReference>
<reference evidence="3 6" key="2">
    <citation type="submission" date="2023-11" db="EMBL/GenBank/DDBJ databases">
        <title>MicrobeMod: A computational toolkit for identifying prokaryotic methylation and restriction-modification with nanopore sequencing.</title>
        <authorList>
            <person name="Crits-Christoph A."/>
            <person name="Kang S.C."/>
            <person name="Lee H."/>
            <person name="Ostrov N."/>
        </authorList>
    </citation>
    <scope>NUCLEOTIDE SEQUENCE [LARGE SCALE GENOMIC DNA]</scope>
    <source>
        <strain evidence="3 6">ATCC BAA-571</strain>
    </source>
</reference>
<evidence type="ECO:0000256" key="1">
    <source>
        <dbReference type="SAM" id="Coils"/>
    </source>
</evidence>
<keyword evidence="1" id="KW-0175">Coiled coil</keyword>
<protein>
    <submittedName>
        <fullName evidence="3">ANTAR domain-containing protein</fullName>
    </submittedName>
    <submittedName>
        <fullName evidence="4">Two-component response regulator, AmiR/NasT family, consists of REC and RNA-binding antiterminator (ANTAR) domains</fullName>
    </submittedName>
</protein>
<proteinExistence type="predicted"/>
<dbReference type="InterPro" id="IPR011006">
    <property type="entry name" value="CheY-like_superfamily"/>
</dbReference>
<dbReference type="PIRSF" id="PIRSF036382">
    <property type="entry name" value="RR_antiterm"/>
    <property type="match status" value="1"/>
</dbReference>
<dbReference type="InterPro" id="IPR008327">
    <property type="entry name" value="Sig_transdc_resp-reg_antiterm"/>
</dbReference>
<dbReference type="InterPro" id="IPR049021">
    <property type="entry name" value="AmiR_N"/>
</dbReference>
<evidence type="ECO:0000259" key="2">
    <source>
        <dbReference type="PROSITE" id="PS50921"/>
    </source>
</evidence>
<dbReference type="EMBL" id="FNAE01000006">
    <property type="protein sequence ID" value="SDF25292.1"/>
    <property type="molecule type" value="Genomic_DNA"/>
</dbReference>
<evidence type="ECO:0000313" key="5">
    <source>
        <dbReference type="Proteomes" id="UP000182413"/>
    </source>
</evidence>
<accession>A0A1G7JK02</accession>
<gene>
    <name evidence="4" type="ORF">SAMN05216575_106253</name>
    <name evidence="3" type="ORF">SIM71_00320</name>
</gene>
<sequence>MSASSILGTLRELQVMVLNPPGDVSDALVLQLIRIGCSVRQCWPPPEQFDVHVDVIFTGIFQNRHHEEISGLITASHSRTTVVALVEYESPAVLSQIIELECHGVIIQPLDARRILPALVSARRVSEELAKLKQKNEQLQERLTSQVDINKAKVLLMKLHNWEESEAHSFLSHEAMKSREPILKVAQGVLKKHKCG</sequence>
<dbReference type="SUPFAM" id="SSF52172">
    <property type="entry name" value="CheY-like"/>
    <property type="match status" value="1"/>
</dbReference>
<evidence type="ECO:0000313" key="3">
    <source>
        <dbReference type="EMBL" id="MDX5990499.1"/>
    </source>
</evidence>
<reference evidence="4 5" key="1">
    <citation type="submission" date="2016-10" db="EMBL/GenBank/DDBJ databases">
        <authorList>
            <person name="de Groot N.N."/>
        </authorList>
    </citation>
    <scope>NUCLEOTIDE SEQUENCE [LARGE SCALE GENOMIC DNA]</scope>
    <source>
        <strain evidence="4 5">JCM 10630</strain>
    </source>
</reference>
<dbReference type="GO" id="GO:0003723">
    <property type="term" value="F:RNA binding"/>
    <property type="evidence" value="ECO:0007669"/>
    <property type="project" value="InterPro"/>
</dbReference>
<feature type="coiled-coil region" evidence="1">
    <location>
        <begin position="122"/>
        <end position="149"/>
    </location>
</feature>
<evidence type="ECO:0000313" key="4">
    <source>
        <dbReference type="EMBL" id="SDF25292.1"/>
    </source>
</evidence>
<dbReference type="RefSeq" id="WP_074680718.1">
    <property type="nucleotide sequence ID" value="NZ_CBCSET010000010.1"/>
</dbReference>
<dbReference type="OrthoDB" id="8720242at2"/>
<keyword evidence="6" id="KW-1185">Reference proteome</keyword>
<dbReference type="Gene3D" id="3.40.50.2300">
    <property type="match status" value="1"/>
</dbReference>
<name>A0A1G7JK02_9GAMM</name>
<dbReference type="Proteomes" id="UP001278050">
    <property type="component" value="Unassembled WGS sequence"/>
</dbReference>
<dbReference type="SMART" id="SM01012">
    <property type="entry name" value="ANTAR"/>
    <property type="match status" value="1"/>
</dbReference>
<dbReference type="InterPro" id="IPR005561">
    <property type="entry name" value="ANTAR"/>
</dbReference>
<feature type="domain" description="ANTAR" evidence="2">
    <location>
        <begin position="129"/>
        <end position="190"/>
    </location>
</feature>
<dbReference type="Pfam" id="PF03861">
    <property type="entry name" value="ANTAR"/>
    <property type="match status" value="1"/>
</dbReference>
<dbReference type="Gene3D" id="1.10.10.10">
    <property type="entry name" value="Winged helix-like DNA-binding domain superfamily/Winged helix DNA-binding domain"/>
    <property type="match status" value="1"/>
</dbReference>
<evidence type="ECO:0000313" key="6">
    <source>
        <dbReference type="Proteomes" id="UP001278050"/>
    </source>
</evidence>
<organism evidence="4 5">
    <name type="scientific">Ectopseudomonas alcaliphila</name>
    <dbReference type="NCBI Taxonomy" id="101564"/>
    <lineage>
        <taxon>Bacteria</taxon>
        <taxon>Pseudomonadati</taxon>
        <taxon>Pseudomonadota</taxon>
        <taxon>Gammaproteobacteria</taxon>
        <taxon>Pseudomonadales</taxon>
        <taxon>Pseudomonadaceae</taxon>
        <taxon>Ectopseudomonas</taxon>
    </lineage>
</organism>
<dbReference type="PROSITE" id="PS50921">
    <property type="entry name" value="ANTAR"/>
    <property type="match status" value="1"/>
</dbReference>
<dbReference type="InterPro" id="IPR036388">
    <property type="entry name" value="WH-like_DNA-bd_sf"/>
</dbReference>
<dbReference type="AlphaFoldDB" id="A0A1G7JK02"/>